<organism evidence="2 3">
    <name type="scientific">Streptosporangium algeriense</name>
    <dbReference type="NCBI Taxonomy" id="1682748"/>
    <lineage>
        <taxon>Bacteria</taxon>
        <taxon>Bacillati</taxon>
        <taxon>Actinomycetota</taxon>
        <taxon>Actinomycetes</taxon>
        <taxon>Streptosporangiales</taxon>
        <taxon>Streptosporangiaceae</taxon>
        <taxon>Streptosporangium</taxon>
    </lineage>
</organism>
<proteinExistence type="predicted"/>
<evidence type="ECO:0000313" key="3">
    <source>
        <dbReference type="Proteomes" id="UP001597024"/>
    </source>
</evidence>
<name>A0ABW3DT05_9ACTN</name>
<keyword evidence="3" id="KW-1185">Reference proteome</keyword>
<accession>A0ABW3DT05</accession>
<comment type="caution">
    <text evidence="2">The sequence shown here is derived from an EMBL/GenBank/DDBJ whole genome shotgun (WGS) entry which is preliminary data.</text>
</comment>
<gene>
    <name evidence="2" type="ORF">ACFQ08_20605</name>
</gene>
<dbReference type="EMBL" id="JBHTHX010000765">
    <property type="protein sequence ID" value="MFD0886954.1"/>
    <property type="molecule type" value="Genomic_DNA"/>
</dbReference>
<sequence length="82" mass="8520">MNGFLPPHELVAPADAVESGHREGQDVERASRTAEVPRRLGTDPVIGLLRPGPETGGAIGSGPDVTRAETRNGRGLLRGSSP</sequence>
<feature type="region of interest" description="Disordered" evidence="1">
    <location>
        <begin position="1"/>
        <end position="82"/>
    </location>
</feature>
<evidence type="ECO:0000256" key="1">
    <source>
        <dbReference type="SAM" id="MobiDB-lite"/>
    </source>
</evidence>
<evidence type="ECO:0000313" key="2">
    <source>
        <dbReference type="EMBL" id="MFD0886954.1"/>
    </source>
</evidence>
<reference evidence="3" key="1">
    <citation type="journal article" date="2019" name="Int. J. Syst. Evol. Microbiol.">
        <title>The Global Catalogue of Microorganisms (GCM) 10K type strain sequencing project: providing services to taxonomists for standard genome sequencing and annotation.</title>
        <authorList>
            <consortium name="The Broad Institute Genomics Platform"/>
            <consortium name="The Broad Institute Genome Sequencing Center for Infectious Disease"/>
            <person name="Wu L."/>
            <person name="Ma J."/>
        </authorList>
    </citation>
    <scope>NUCLEOTIDE SEQUENCE [LARGE SCALE GENOMIC DNA]</scope>
    <source>
        <strain evidence="3">CCUG 62974</strain>
    </source>
</reference>
<dbReference type="Proteomes" id="UP001597024">
    <property type="component" value="Unassembled WGS sequence"/>
</dbReference>
<feature type="compositionally biased region" description="Basic and acidic residues" evidence="1">
    <location>
        <begin position="18"/>
        <end position="41"/>
    </location>
</feature>
<protein>
    <submittedName>
        <fullName evidence="2">Uncharacterized protein</fullName>
    </submittedName>
</protein>